<accession>Q2WCA5</accession>
<dbReference type="Proteomes" id="UP000001722">
    <property type="component" value="Segment"/>
</dbReference>
<dbReference type="RefSeq" id="YP_338100.1">
    <property type="nucleotide sequence ID" value="NC_007456.1"/>
</dbReference>
<sequence length="32" mass="4023">MVKPSEWCREMYEKTLNPDYITLYNQWKERGL</sequence>
<reference evidence="2 4" key="2">
    <citation type="journal article" date="2006" name="Mol. Microbiol.">
        <title>Evolution of bacteriophages infecting encapsulated bacteria: lessons from Escherichia coli K1-specific phages.</title>
        <authorList>
            <person name="Stummeyer K."/>
            <person name="Schwarzer D."/>
            <person name="Claus H."/>
            <person name="Vogel U."/>
            <person name="Gerardy-Schahn R."/>
            <person name="Muhlenhoff M."/>
        </authorList>
    </citation>
    <scope>NUCLEOTIDE SEQUENCE [LARGE SCALE GENOMIC DNA]</scope>
</reference>
<dbReference type="KEGG" id="vg:3707719"/>
<name>Q3YJZ1_BPK1F</name>
<evidence type="ECO:0000313" key="1">
    <source>
        <dbReference type="EMBL" id="AAZ72974.1"/>
    </source>
</evidence>
<reference evidence="3 4" key="1">
    <citation type="journal article" date="2005" name="J. Bacteriol.">
        <title>The genome of bacteriophage K1F, a T7-like phage that has acquired the ability to replicate on K1 strains of Escherichia coli.</title>
        <authorList>
            <person name="Scholl D."/>
            <person name="Merril C."/>
        </authorList>
    </citation>
    <scope>NUCLEOTIDE SEQUENCE [LARGE SCALE GENOMIC DNA]</scope>
</reference>
<organismHost>
    <name type="scientific">Escherichia coli</name>
    <dbReference type="NCBI Taxonomy" id="562"/>
</organismHost>
<gene>
    <name evidence="1" type="primary">1.8</name>
</gene>
<keyword evidence="4" id="KW-1185">Reference proteome</keyword>
<dbReference type="EMBL" id="AM084414">
    <property type="protein sequence ID" value="CAJ29355.1"/>
    <property type="molecule type" value="Genomic_DNA"/>
</dbReference>
<dbReference type="RefSeq" id="YP_424924.1">
    <property type="nucleotide sequence ID" value="NC_007636.1"/>
</dbReference>
<accession>Q3YJZ1</accession>
<evidence type="ECO:0000313" key="3">
    <source>
        <dbReference type="Proteomes" id="UP000001530"/>
    </source>
</evidence>
<proteinExistence type="predicted"/>
<evidence type="ECO:0000313" key="4">
    <source>
        <dbReference type="Proteomes" id="UP000001722"/>
    </source>
</evidence>
<evidence type="ECO:0000313" key="2">
    <source>
        <dbReference type="EMBL" id="CAJ29355.1"/>
    </source>
</evidence>
<organism evidence="1 3">
    <name type="scientific">Escherichia phage K1F</name>
    <name type="common">Bacteriophage K1F</name>
    <dbReference type="NCBI Taxonomy" id="344021"/>
    <lineage>
        <taxon>Viruses</taxon>
        <taxon>Duplodnaviria</taxon>
        <taxon>Heunggongvirae</taxon>
        <taxon>Uroviricota</taxon>
        <taxon>Caudoviricetes</taxon>
        <taxon>Autographivirales</taxon>
        <taxon>Autotranscriptaviridae</taxon>
        <taxon>Studiervirinae</taxon>
        <taxon>Kayfunavirus</taxon>
        <taxon>Kayfunavirus K1F</taxon>
    </lineage>
</organism>
<dbReference type="EMBL" id="DQ111067">
    <property type="protein sequence ID" value="AAZ72974.1"/>
    <property type="molecule type" value="Genomic_DNA"/>
</dbReference>
<dbReference type="GeneID" id="3707719"/>
<protein>
    <submittedName>
        <fullName evidence="2">Gp1.8 protein</fullName>
    </submittedName>
    <submittedName>
        <fullName evidence="1">Uncharacterized protein 1.8</fullName>
    </submittedName>
</protein>
<dbReference type="KEGG" id="vg:54967413"/>
<dbReference type="OrthoDB" id="28729at10239"/>
<dbReference type="GeneID" id="54967413"/>
<dbReference type="Proteomes" id="UP000001530">
    <property type="component" value="Segment"/>
</dbReference>